<dbReference type="VEuPathDB" id="FungiDB:HMPREF1541_02540"/>
<protein>
    <recommendedName>
        <fullName evidence="1">Carbohydrate kinase PfkB domain-containing protein</fullName>
    </recommendedName>
</protein>
<organism evidence="2 3">
    <name type="scientific">Cyphellophora europaea (strain CBS 101466)</name>
    <name type="common">Phialophora europaea</name>
    <dbReference type="NCBI Taxonomy" id="1220924"/>
    <lineage>
        <taxon>Eukaryota</taxon>
        <taxon>Fungi</taxon>
        <taxon>Dikarya</taxon>
        <taxon>Ascomycota</taxon>
        <taxon>Pezizomycotina</taxon>
        <taxon>Eurotiomycetes</taxon>
        <taxon>Chaetothyriomycetidae</taxon>
        <taxon>Chaetothyriales</taxon>
        <taxon>Cyphellophoraceae</taxon>
        <taxon>Cyphellophora</taxon>
    </lineage>
</organism>
<dbReference type="SUPFAM" id="SSF53613">
    <property type="entry name" value="Ribokinase-like"/>
    <property type="match status" value="1"/>
</dbReference>
<sequence>MKSRLGFCTFGMFIIDEIDYGDGKVESTIIGGGGLYAALGARLASGEANARAVSCIVDKGSDFPQEFQALIETWGTSCIFRTDLGRLTTRAWNGYGPIQHRAFKYVTLKRRLEVESLTDEQALAATFHMVCSPSRCMSLVNGLWERRKALHASEPRPIIIWEPIPDLCTPAEVDNLREAAKFVNVISPNGGELADFFASGLQELSRRDMVASLLKKCGDNAKQVVVVREGAEGSRLYTQGKVLHLRAYHLDPSRVLDPTGGGNTFLGGLAMGLSGMVNPDFKDMSTGLGLVAETCPSQTTSMLTAVVHATVAASYAIEQVGVPRLDPSDRESWNGQSYIERFHAYLGRERPHIVDQLD</sequence>
<feature type="domain" description="Carbohydrate kinase PfkB" evidence="1">
    <location>
        <begin position="166"/>
        <end position="274"/>
    </location>
</feature>
<dbReference type="OrthoDB" id="497927at2759"/>
<dbReference type="InterPro" id="IPR029056">
    <property type="entry name" value="Ribokinase-like"/>
</dbReference>
<dbReference type="GeneID" id="19969879"/>
<dbReference type="PANTHER" id="PTHR47098:SF2">
    <property type="entry name" value="PROTEIN MAK32"/>
    <property type="match status" value="1"/>
</dbReference>
<dbReference type="PANTHER" id="PTHR47098">
    <property type="entry name" value="PROTEIN MAK32"/>
    <property type="match status" value="1"/>
</dbReference>
<dbReference type="InParanoid" id="W2S3W7"/>
<evidence type="ECO:0000259" key="1">
    <source>
        <dbReference type="Pfam" id="PF00294"/>
    </source>
</evidence>
<gene>
    <name evidence="2" type="ORF">HMPREF1541_02540</name>
</gene>
<accession>W2S3W7</accession>
<dbReference type="STRING" id="1220924.W2S3W7"/>
<dbReference type="Gene3D" id="3.40.1190.20">
    <property type="match status" value="1"/>
</dbReference>
<dbReference type="HOGENOM" id="CLU_032834_0_0_1"/>
<keyword evidence="3" id="KW-1185">Reference proteome</keyword>
<name>W2S3W7_CYPE1</name>
<dbReference type="EMBL" id="KB822718">
    <property type="protein sequence ID" value="ETN43381.1"/>
    <property type="molecule type" value="Genomic_DNA"/>
</dbReference>
<evidence type="ECO:0000313" key="2">
    <source>
        <dbReference type="EMBL" id="ETN43381.1"/>
    </source>
</evidence>
<dbReference type="Proteomes" id="UP000030752">
    <property type="component" value="Unassembled WGS sequence"/>
</dbReference>
<proteinExistence type="predicted"/>
<dbReference type="RefSeq" id="XP_008715117.1">
    <property type="nucleotide sequence ID" value="XM_008716895.1"/>
</dbReference>
<reference evidence="2 3" key="1">
    <citation type="submission" date="2013-03" db="EMBL/GenBank/DDBJ databases">
        <title>The Genome Sequence of Phialophora europaea CBS 101466.</title>
        <authorList>
            <consortium name="The Broad Institute Genomics Platform"/>
            <person name="Cuomo C."/>
            <person name="de Hoog S."/>
            <person name="Gorbushina A."/>
            <person name="Walker B."/>
            <person name="Young S.K."/>
            <person name="Zeng Q."/>
            <person name="Gargeya S."/>
            <person name="Fitzgerald M."/>
            <person name="Haas B."/>
            <person name="Abouelleil A."/>
            <person name="Allen A.W."/>
            <person name="Alvarado L."/>
            <person name="Arachchi H.M."/>
            <person name="Berlin A.M."/>
            <person name="Chapman S.B."/>
            <person name="Gainer-Dewar J."/>
            <person name="Goldberg J."/>
            <person name="Griggs A."/>
            <person name="Gujja S."/>
            <person name="Hansen M."/>
            <person name="Howarth C."/>
            <person name="Imamovic A."/>
            <person name="Ireland A."/>
            <person name="Larimer J."/>
            <person name="McCowan C."/>
            <person name="Murphy C."/>
            <person name="Pearson M."/>
            <person name="Poon T.W."/>
            <person name="Priest M."/>
            <person name="Roberts A."/>
            <person name="Saif S."/>
            <person name="Shea T."/>
            <person name="Sisk P."/>
            <person name="Sykes S."/>
            <person name="Wortman J."/>
            <person name="Nusbaum C."/>
            <person name="Birren B."/>
        </authorList>
    </citation>
    <scope>NUCLEOTIDE SEQUENCE [LARGE SCALE GENOMIC DNA]</scope>
    <source>
        <strain evidence="2 3">CBS 101466</strain>
    </source>
</reference>
<evidence type="ECO:0000313" key="3">
    <source>
        <dbReference type="Proteomes" id="UP000030752"/>
    </source>
</evidence>
<dbReference type="InterPro" id="IPR011611">
    <property type="entry name" value="PfkB_dom"/>
</dbReference>
<dbReference type="FunCoup" id="W2S3W7">
    <property type="interactions" value="13"/>
</dbReference>
<dbReference type="Pfam" id="PF00294">
    <property type="entry name" value="PfkB"/>
    <property type="match status" value="1"/>
</dbReference>
<dbReference type="eggNOG" id="ENOG502RXN8">
    <property type="taxonomic scope" value="Eukaryota"/>
</dbReference>
<dbReference type="AlphaFoldDB" id="W2S3W7"/>